<dbReference type="InterPro" id="IPR013328">
    <property type="entry name" value="6PGD_dom2"/>
</dbReference>
<dbReference type="Proteomes" id="UP000269221">
    <property type="component" value="Unassembled WGS sequence"/>
</dbReference>
<sequence length="120" mass="13809">MPPFFESLQDLNMLPIRLKVIKFSAACCNIGLLPWPLSTNIDEVSVCKKGVSSYCERYAEGMRLVLNTFGPVPEFSGETVQKVNQERPNEERIFIKKRKFLVMRKRRLHGQPMINAHGDQ</sequence>
<dbReference type="OrthoDB" id="2021159at2759"/>
<comment type="caution">
    <text evidence="1">The sequence shown here is derived from an EMBL/GenBank/DDBJ whole genome shotgun (WGS) entry which is preliminary data.</text>
</comment>
<accession>A0A3M0K7K3</accession>
<gene>
    <name evidence="1" type="ORF">DUI87_16762</name>
</gene>
<reference evidence="1 2" key="1">
    <citation type="submission" date="2018-07" db="EMBL/GenBank/DDBJ databases">
        <title>A high quality draft genome assembly of the barn swallow (H. rustica rustica).</title>
        <authorList>
            <person name="Formenti G."/>
            <person name="Chiara M."/>
            <person name="Poveda L."/>
            <person name="Francoijs K.-J."/>
            <person name="Bonisoli-Alquati A."/>
            <person name="Canova L."/>
            <person name="Gianfranceschi L."/>
            <person name="Horner D.S."/>
            <person name="Saino N."/>
        </authorList>
    </citation>
    <scope>NUCLEOTIDE SEQUENCE [LARGE SCALE GENOMIC DNA]</scope>
    <source>
        <strain evidence="1">Chelidonia</strain>
        <tissue evidence="1">Blood</tissue>
    </source>
</reference>
<protein>
    <submittedName>
        <fullName evidence="1">Uncharacterized protein</fullName>
    </submittedName>
</protein>
<dbReference type="AlphaFoldDB" id="A0A3M0K7K3"/>
<evidence type="ECO:0000313" key="2">
    <source>
        <dbReference type="Proteomes" id="UP000269221"/>
    </source>
</evidence>
<dbReference type="Gene3D" id="1.10.1040.10">
    <property type="entry name" value="N-(1-d-carboxylethyl)-l-norvaline Dehydrogenase, domain 2"/>
    <property type="match status" value="1"/>
</dbReference>
<dbReference type="EMBL" id="QRBI01000120">
    <property type="protein sequence ID" value="RMC07304.1"/>
    <property type="molecule type" value="Genomic_DNA"/>
</dbReference>
<name>A0A3M0K7K3_HIRRU</name>
<evidence type="ECO:0000313" key="1">
    <source>
        <dbReference type="EMBL" id="RMC07304.1"/>
    </source>
</evidence>
<organism evidence="1 2">
    <name type="scientific">Hirundo rustica rustica</name>
    <dbReference type="NCBI Taxonomy" id="333673"/>
    <lineage>
        <taxon>Eukaryota</taxon>
        <taxon>Metazoa</taxon>
        <taxon>Chordata</taxon>
        <taxon>Craniata</taxon>
        <taxon>Vertebrata</taxon>
        <taxon>Euteleostomi</taxon>
        <taxon>Archelosauria</taxon>
        <taxon>Archosauria</taxon>
        <taxon>Dinosauria</taxon>
        <taxon>Saurischia</taxon>
        <taxon>Theropoda</taxon>
        <taxon>Coelurosauria</taxon>
        <taxon>Aves</taxon>
        <taxon>Neognathae</taxon>
        <taxon>Neoaves</taxon>
        <taxon>Telluraves</taxon>
        <taxon>Australaves</taxon>
        <taxon>Passeriformes</taxon>
        <taxon>Sylvioidea</taxon>
        <taxon>Hirundinidae</taxon>
        <taxon>Hirundo</taxon>
    </lineage>
</organism>
<keyword evidence="2" id="KW-1185">Reference proteome</keyword>
<dbReference type="STRING" id="333673.A0A3M0K7K3"/>
<proteinExistence type="predicted"/>